<proteinExistence type="predicted"/>
<name>A0A3P7LGH7_DIBLA</name>
<dbReference type="OrthoDB" id="10253476at2759"/>
<dbReference type="Proteomes" id="UP000281553">
    <property type="component" value="Unassembled WGS sequence"/>
</dbReference>
<evidence type="ECO:0000313" key="1">
    <source>
        <dbReference type="EMBL" id="VDN15904.1"/>
    </source>
</evidence>
<protein>
    <submittedName>
        <fullName evidence="1">Uncharacterized protein</fullName>
    </submittedName>
</protein>
<keyword evidence="2" id="KW-1185">Reference proteome</keyword>
<dbReference type="AlphaFoldDB" id="A0A3P7LGH7"/>
<sequence length="59" mass="6546">MLVYEMANPESNEAVSNLLSETVWEEPLSEVNQVRENICQLLHIPSSRPVISSPPPPSS</sequence>
<organism evidence="1 2">
    <name type="scientific">Dibothriocephalus latus</name>
    <name type="common">Fish tapeworm</name>
    <name type="synonym">Diphyllobothrium latum</name>
    <dbReference type="NCBI Taxonomy" id="60516"/>
    <lineage>
        <taxon>Eukaryota</taxon>
        <taxon>Metazoa</taxon>
        <taxon>Spiralia</taxon>
        <taxon>Lophotrochozoa</taxon>
        <taxon>Platyhelminthes</taxon>
        <taxon>Cestoda</taxon>
        <taxon>Eucestoda</taxon>
        <taxon>Diphyllobothriidea</taxon>
        <taxon>Diphyllobothriidae</taxon>
        <taxon>Dibothriocephalus</taxon>
    </lineage>
</organism>
<dbReference type="EMBL" id="UYRU01064013">
    <property type="protein sequence ID" value="VDN15904.1"/>
    <property type="molecule type" value="Genomic_DNA"/>
</dbReference>
<evidence type="ECO:0000313" key="2">
    <source>
        <dbReference type="Proteomes" id="UP000281553"/>
    </source>
</evidence>
<reference evidence="1 2" key="1">
    <citation type="submission" date="2018-11" db="EMBL/GenBank/DDBJ databases">
        <authorList>
            <consortium name="Pathogen Informatics"/>
        </authorList>
    </citation>
    <scope>NUCLEOTIDE SEQUENCE [LARGE SCALE GENOMIC DNA]</scope>
</reference>
<accession>A0A3P7LGH7</accession>
<gene>
    <name evidence="1" type="ORF">DILT_LOCUS11735</name>
</gene>